<proteinExistence type="predicted"/>
<evidence type="ECO:0000256" key="1">
    <source>
        <dbReference type="PROSITE-ProRule" id="PRU00043"/>
    </source>
</evidence>
<dbReference type="EMBL" id="CP111018">
    <property type="protein sequence ID" value="WAR10718.1"/>
    <property type="molecule type" value="Genomic_DNA"/>
</dbReference>
<dbReference type="SUPFAM" id="SSF49313">
    <property type="entry name" value="Cadherin-like"/>
    <property type="match status" value="1"/>
</dbReference>
<evidence type="ECO:0000256" key="2">
    <source>
        <dbReference type="SAM" id="SignalP"/>
    </source>
</evidence>
<accession>A0ABY7EQ67</accession>
<dbReference type="InterPro" id="IPR015919">
    <property type="entry name" value="Cadherin-like_sf"/>
</dbReference>
<keyword evidence="2" id="KW-0732">Signal</keyword>
<dbReference type="CDD" id="cd11304">
    <property type="entry name" value="Cadherin_repeat"/>
    <property type="match status" value="1"/>
</dbReference>
<dbReference type="Proteomes" id="UP001164746">
    <property type="component" value="Chromosome 7"/>
</dbReference>
<sequence>MDLRMFAACLIMTVFLIKHSDAVTGWTGKQSDGTTDIIFTSSSLAAGTSADDTNTAFTVKESTTGTLFTLTATGGTDPKTYAFTTDGNPSSIASDTITAGAVTLATGNALDYETTTSYVFKVVATDSATPPVIGTAEITINIGDVTMWTSTGYTVCLTATSVTAAGGNDMAKFAIDGTSGALTVATSQTLETSTKYVYDVILTATVASVDPGTTTVYLLTVSKV</sequence>
<feature type="domain" description="Cadherin" evidence="3">
    <location>
        <begin position="49"/>
        <end position="145"/>
    </location>
</feature>
<reference evidence="4" key="1">
    <citation type="submission" date="2022-11" db="EMBL/GenBank/DDBJ databases">
        <title>Centuries of genome instability and evolution in soft-shell clam transmissible cancer (bioRxiv).</title>
        <authorList>
            <person name="Hart S.F.M."/>
            <person name="Yonemitsu M.A."/>
            <person name="Giersch R.M."/>
            <person name="Beal B.F."/>
            <person name="Arriagada G."/>
            <person name="Davis B.W."/>
            <person name="Ostrander E.A."/>
            <person name="Goff S.P."/>
            <person name="Metzger M.J."/>
        </authorList>
    </citation>
    <scope>NUCLEOTIDE SEQUENCE</scope>
    <source>
        <strain evidence="4">MELC-2E11</strain>
        <tissue evidence="4">Siphon/mantle</tissue>
    </source>
</reference>
<evidence type="ECO:0000313" key="5">
    <source>
        <dbReference type="Proteomes" id="UP001164746"/>
    </source>
</evidence>
<gene>
    <name evidence="4" type="ORF">MAR_035794</name>
</gene>
<keyword evidence="1" id="KW-0106">Calcium</keyword>
<feature type="signal peptide" evidence="2">
    <location>
        <begin position="1"/>
        <end position="22"/>
    </location>
</feature>
<evidence type="ECO:0000313" key="4">
    <source>
        <dbReference type="EMBL" id="WAR10718.1"/>
    </source>
</evidence>
<dbReference type="PROSITE" id="PS50268">
    <property type="entry name" value="CADHERIN_2"/>
    <property type="match status" value="1"/>
</dbReference>
<dbReference type="Gene3D" id="2.60.40.60">
    <property type="entry name" value="Cadherins"/>
    <property type="match status" value="1"/>
</dbReference>
<feature type="chain" id="PRO_5045622726" description="Cadherin domain-containing protein" evidence="2">
    <location>
        <begin position="23"/>
        <end position="224"/>
    </location>
</feature>
<name>A0ABY7EQ67_MYAAR</name>
<dbReference type="InterPro" id="IPR002126">
    <property type="entry name" value="Cadherin-like_dom"/>
</dbReference>
<protein>
    <recommendedName>
        <fullName evidence="3">Cadherin domain-containing protein</fullName>
    </recommendedName>
</protein>
<evidence type="ECO:0000259" key="3">
    <source>
        <dbReference type="PROSITE" id="PS50268"/>
    </source>
</evidence>
<organism evidence="4 5">
    <name type="scientific">Mya arenaria</name>
    <name type="common">Soft-shell clam</name>
    <dbReference type="NCBI Taxonomy" id="6604"/>
    <lineage>
        <taxon>Eukaryota</taxon>
        <taxon>Metazoa</taxon>
        <taxon>Spiralia</taxon>
        <taxon>Lophotrochozoa</taxon>
        <taxon>Mollusca</taxon>
        <taxon>Bivalvia</taxon>
        <taxon>Autobranchia</taxon>
        <taxon>Heteroconchia</taxon>
        <taxon>Euheterodonta</taxon>
        <taxon>Imparidentia</taxon>
        <taxon>Neoheterodontei</taxon>
        <taxon>Myida</taxon>
        <taxon>Myoidea</taxon>
        <taxon>Myidae</taxon>
        <taxon>Mya</taxon>
    </lineage>
</organism>
<keyword evidence="5" id="KW-1185">Reference proteome</keyword>